<organism evidence="1 2">
    <name type="scientific">Allacma fusca</name>
    <dbReference type="NCBI Taxonomy" id="39272"/>
    <lineage>
        <taxon>Eukaryota</taxon>
        <taxon>Metazoa</taxon>
        <taxon>Ecdysozoa</taxon>
        <taxon>Arthropoda</taxon>
        <taxon>Hexapoda</taxon>
        <taxon>Collembola</taxon>
        <taxon>Symphypleona</taxon>
        <taxon>Sminthuridae</taxon>
        <taxon>Allacma</taxon>
    </lineage>
</organism>
<comment type="caution">
    <text evidence="1">The sequence shown here is derived from an EMBL/GenBank/DDBJ whole genome shotgun (WGS) entry which is preliminary data.</text>
</comment>
<evidence type="ECO:0000313" key="2">
    <source>
        <dbReference type="Proteomes" id="UP000708208"/>
    </source>
</evidence>
<dbReference type="Proteomes" id="UP000708208">
    <property type="component" value="Unassembled WGS sequence"/>
</dbReference>
<dbReference type="EMBL" id="CAJVCH010038100">
    <property type="protein sequence ID" value="CAG7716371.1"/>
    <property type="molecule type" value="Genomic_DNA"/>
</dbReference>
<sequence length="577" mass="66372">MDFDDSSVCEAEFIHGNFESSVTANDLILERILYFMTFDDLLSSARINKRWNKLSRWELRRNRKCLAKIDKDRPCHYLLHLKEHFEGNSVLPFHGLSIGFVGHGNCKWIEDYRILENTEFWKTLPVKYLRITLEQYTQCLGMQLIKLLVNLRSHEIQELVVSTEYYTFGDVLDFFHIEPKTRHNFLPQLTSISIQDKQDEMILPELVAGAPSIQNIFGHVRPHHLSKLMELGKAHLITEFICDPTIPTDADTLLQFAKLKPKLQQLTIANESAEEEPWSTITATLLESCNDSLKELEIGLMDLILFAYSGKLISPNLEHLIINFNDRLDKQLGIFVMPKINFDFAFPNLKSCKFSGGSDQFSYSHEQLELIRAELRSTNFLCSTVRHVTLSDNCFDLGIESECRSLVSLFPNVTSFKIDNCSQPAIYLKHTLAFWQDLESICISTVEYPAPITNLDILFCGISKEEWTYFWSLEKTIPGFLQQVELVPSAWSLLHLKNLKSLKISVIHNDRCPVPRREDFVLLSSLTGHLIFSKMSELKIDLASSDCLSKIENSCCFTFDDLSEFATISEIKGRRQL</sequence>
<reference evidence="1" key="1">
    <citation type="submission" date="2021-06" db="EMBL/GenBank/DDBJ databases">
        <authorList>
            <person name="Hodson N. C."/>
            <person name="Mongue J. A."/>
            <person name="Jaron S. K."/>
        </authorList>
    </citation>
    <scope>NUCLEOTIDE SEQUENCE</scope>
</reference>
<gene>
    <name evidence="1" type="ORF">AFUS01_LOCUS5884</name>
</gene>
<dbReference type="AlphaFoldDB" id="A0A8J2NKJ3"/>
<keyword evidence="2" id="KW-1185">Reference proteome</keyword>
<accession>A0A8J2NKJ3</accession>
<evidence type="ECO:0008006" key="3">
    <source>
        <dbReference type="Google" id="ProtNLM"/>
    </source>
</evidence>
<protein>
    <recommendedName>
        <fullName evidence="3">F-box domain-containing protein</fullName>
    </recommendedName>
</protein>
<name>A0A8J2NKJ3_9HEXA</name>
<evidence type="ECO:0000313" key="1">
    <source>
        <dbReference type="EMBL" id="CAG7716371.1"/>
    </source>
</evidence>
<proteinExistence type="predicted"/>